<evidence type="ECO:0000256" key="1">
    <source>
        <dbReference type="ARBA" id="ARBA00023015"/>
    </source>
</evidence>
<dbReference type="PANTHER" id="PTHR47504">
    <property type="entry name" value="RIGHT ORIGIN-BINDING PROTEIN"/>
    <property type="match status" value="1"/>
</dbReference>
<gene>
    <name evidence="5" type="ORF">BFG57_09320</name>
</gene>
<dbReference type="InterPro" id="IPR018062">
    <property type="entry name" value="HTH_AraC-typ_CS"/>
</dbReference>
<dbReference type="SUPFAM" id="SSF46689">
    <property type="entry name" value="Homeodomain-like"/>
    <property type="match status" value="2"/>
</dbReference>
<evidence type="ECO:0000259" key="4">
    <source>
        <dbReference type="PROSITE" id="PS01124"/>
    </source>
</evidence>
<dbReference type="PROSITE" id="PS00041">
    <property type="entry name" value="HTH_ARAC_FAMILY_1"/>
    <property type="match status" value="1"/>
</dbReference>
<accession>A0A1E5LJP3</accession>
<name>A0A1E5LJP3_9BACI</name>
<evidence type="ECO:0000313" key="6">
    <source>
        <dbReference type="Proteomes" id="UP000095209"/>
    </source>
</evidence>
<proteinExistence type="predicted"/>
<dbReference type="SMART" id="SM00342">
    <property type="entry name" value="HTH_ARAC"/>
    <property type="match status" value="1"/>
</dbReference>
<dbReference type="SUPFAM" id="SSF55136">
    <property type="entry name" value="Probable bacterial effector-binding domain"/>
    <property type="match status" value="1"/>
</dbReference>
<dbReference type="PROSITE" id="PS01124">
    <property type="entry name" value="HTH_ARAC_FAMILY_2"/>
    <property type="match status" value="1"/>
</dbReference>
<organism evidence="5 6">
    <name type="scientific">Bacillus solimangrovi</name>
    <dbReference type="NCBI Taxonomy" id="1305675"/>
    <lineage>
        <taxon>Bacteria</taxon>
        <taxon>Bacillati</taxon>
        <taxon>Bacillota</taxon>
        <taxon>Bacilli</taxon>
        <taxon>Bacillales</taxon>
        <taxon>Bacillaceae</taxon>
        <taxon>Bacillus</taxon>
    </lineage>
</organism>
<dbReference type="GO" id="GO:0003700">
    <property type="term" value="F:DNA-binding transcription factor activity"/>
    <property type="evidence" value="ECO:0007669"/>
    <property type="project" value="InterPro"/>
</dbReference>
<reference evidence="5 6" key="1">
    <citation type="submission" date="2016-08" db="EMBL/GenBank/DDBJ databases">
        <title>Genome of Bacillus solimangrovi GH2-4.</title>
        <authorList>
            <person name="Lim S."/>
            <person name="Kim B.-C."/>
        </authorList>
    </citation>
    <scope>NUCLEOTIDE SEQUENCE [LARGE SCALE GENOMIC DNA]</scope>
    <source>
        <strain evidence="5 6">GH2-4</strain>
    </source>
</reference>
<dbReference type="InterPro" id="IPR029442">
    <property type="entry name" value="GyrI-like"/>
</dbReference>
<dbReference type="InterPro" id="IPR018060">
    <property type="entry name" value="HTH_AraC"/>
</dbReference>
<dbReference type="Pfam" id="PF06445">
    <property type="entry name" value="GyrI-like"/>
    <property type="match status" value="1"/>
</dbReference>
<dbReference type="Proteomes" id="UP000095209">
    <property type="component" value="Unassembled WGS sequence"/>
</dbReference>
<feature type="domain" description="HTH araC/xylS-type" evidence="4">
    <location>
        <begin position="8"/>
        <end position="106"/>
    </location>
</feature>
<dbReference type="PANTHER" id="PTHR47504:SF5">
    <property type="entry name" value="RIGHT ORIGIN-BINDING PROTEIN"/>
    <property type="match status" value="1"/>
</dbReference>
<dbReference type="Gene3D" id="3.20.80.10">
    <property type="entry name" value="Regulatory factor, effector binding domain"/>
    <property type="match status" value="1"/>
</dbReference>
<dbReference type="InterPro" id="IPR011256">
    <property type="entry name" value="Reg_factor_effector_dom_sf"/>
</dbReference>
<evidence type="ECO:0000256" key="2">
    <source>
        <dbReference type="ARBA" id="ARBA00023125"/>
    </source>
</evidence>
<sequence length="286" mass="32692">MSWITSLQKAIDYIEEHLLDELDIATISKQANSSMYHFQRTFSLLTDIPVGEYIRRRRLTLAAKELASTNSKVIDVAYKYGYDSPESFTKAFRKQHGITPRQARNHSGRLKSYNRLVIQVTLKGAEPMQYKIVEKDSFQVTGRKESFSVENDENYIGIPKMWDRMNTDGTVEKLVNINTGQLKGLLGVCVDSSNEQSKQIDYWIAVAHSGDKHDDFDILNVPASKWAVFEAHGPMPHAIQDVWKKIMSEWFPSSGYEHAGTPELEVYPEGDITSSDYYSEVWIPIK</sequence>
<dbReference type="EMBL" id="MJEH01000004">
    <property type="protein sequence ID" value="OEH94238.1"/>
    <property type="molecule type" value="Genomic_DNA"/>
</dbReference>
<keyword evidence="3" id="KW-0804">Transcription</keyword>
<dbReference type="RefSeq" id="WP_069715801.1">
    <property type="nucleotide sequence ID" value="NZ_MJEH01000004.1"/>
</dbReference>
<keyword evidence="6" id="KW-1185">Reference proteome</keyword>
<dbReference type="AlphaFoldDB" id="A0A1E5LJP3"/>
<keyword evidence="1" id="KW-0805">Transcription regulation</keyword>
<dbReference type="InterPro" id="IPR010499">
    <property type="entry name" value="AraC_E-bd"/>
</dbReference>
<dbReference type="GO" id="GO:0043565">
    <property type="term" value="F:sequence-specific DNA binding"/>
    <property type="evidence" value="ECO:0007669"/>
    <property type="project" value="InterPro"/>
</dbReference>
<protein>
    <submittedName>
        <fullName evidence="5">AraC family transcriptional regulator</fullName>
    </submittedName>
</protein>
<dbReference type="STRING" id="1305675.BFG57_09320"/>
<dbReference type="InterPro" id="IPR009057">
    <property type="entry name" value="Homeodomain-like_sf"/>
</dbReference>
<dbReference type="InterPro" id="IPR020449">
    <property type="entry name" value="Tscrpt_reg_AraC-type_HTH"/>
</dbReference>
<dbReference type="OrthoDB" id="9801123at2"/>
<comment type="caution">
    <text evidence="5">The sequence shown here is derived from an EMBL/GenBank/DDBJ whole genome shotgun (WGS) entry which is preliminary data.</text>
</comment>
<evidence type="ECO:0000256" key="3">
    <source>
        <dbReference type="ARBA" id="ARBA00023163"/>
    </source>
</evidence>
<dbReference type="Gene3D" id="1.10.10.60">
    <property type="entry name" value="Homeodomain-like"/>
    <property type="match status" value="2"/>
</dbReference>
<evidence type="ECO:0000313" key="5">
    <source>
        <dbReference type="EMBL" id="OEH94238.1"/>
    </source>
</evidence>
<dbReference type="PRINTS" id="PR00032">
    <property type="entry name" value="HTHARAC"/>
</dbReference>
<dbReference type="Pfam" id="PF12833">
    <property type="entry name" value="HTH_18"/>
    <property type="match status" value="1"/>
</dbReference>
<keyword evidence="2" id="KW-0238">DNA-binding</keyword>
<dbReference type="SMART" id="SM00871">
    <property type="entry name" value="AraC_E_bind"/>
    <property type="match status" value="1"/>
</dbReference>
<dbReference type="InterPro" id="IPR050959">
    <property type="entry name" value="MarA-like"/>
</dbReference>